<evidence type="ECO:0000256" key="6">
    <source>
        <dbReference type="ARBA" id="ARBA00041324"/>
    </source>
</evidence>
<dbReference type="EC" id="2.1.2.2" evidence="2"/>
<dbReference type="SUPFAM" id="SSF53328">
    <property type="entry name" value="Formyltransferase"/>
    <property type="match status" value="1"/>
</dbReference>
<sequence length="204" mass="21302">MRLDLMQLGLMRLGFLSSHGGSTARAVTVACTRGELAATPALLISNNSASPVMQWAGEIGLPRLHLSRAAYPDPDELDAAIVAALRAHQIDAVVLSGYMKALGTRTLTAYRGRMLNVHPSLLPLYGGRGMYGDLVHAAVLAADETVSGATVHQVEAGIDEGTVVAQSRVAVLPGDTVATLRARVQATEGPLMIAALQKLAEAVT</sequence>
<evidence type="ECO:0000256" key="2">
    <source>
        <dbReference type="ARBA" id="ARBA00012254"/>
    </source>
</evidence>
<comment type="catalytic activity">
    <reaction evidence="8">
        <text>N(1)-(5-phospho-beta-D-ribosyl)glycinamide + (6R)-10-formyltetrahydrofolate = N(2)-formyl-N(1)-(5-phospho-beta-D-ribosyl)glycinamide + (6S)-5,6,7,8-tetrahydrofolate + H(+)</text>
        <dbReference type="Rhea" id="RHEA:15053"/>
        <dbReference type="ChEBI" id="CHEBI:15378"/>
        <dbReference type="ChEBI" id="CHEBI:57453"/>
        <dbReference type="ChEBI" id="CHEBI:143788"/>
        <dbReference type="ChEBI" id="CHEBI:147286"/>
        <dbReference type="ChEBI" id="CHEBI:195366"/>
        <dbReference type="EC" id="2.1.2.2"/>
    </reaction>
</comment>
<evidence type="ECO:0000256" key="5">
    <source>
        <dbReference type="ARBA" id="ARBA00038440"/>
    </source>
</evidence>
<evidence type="ECO:0000256" key="8">
    <source>
        <dbReference type="ARBA" id="ARBA00047664"/>
    </source>
</evidence>
<gene>
    <name evidence="10" type="ORF">N0D28_10250</name>
</gene>
<comment type="similarity">
    <text evidence="5">Belongs to the GART family.</text>
</comment>
<dbReference type="Gene3D" id="3.40.50.170">
    <property type="entry name" value="Formyl transferase, N-terminal domain"/>
    <property type="match status" value="1"/>
</dbReference>
<protein>
    <recommendedName>
        <fullName evidence="2">phosphoribosylglycinamide formyltransferase 1</fullName>
        <ecNumber evidence="2">2.1.2.2</ecNumber>
    </recommendedName>
    <alternativeName>
        <fullName evidence="7">5'-phosphoribosylglycinamide transformylase</fullName>
    </alternativeName>
    <alternativeName>
        <fullName evidence="6">GAR transformylase</fullName>
    </alternativeName>
</protein>
<dbReference type="InterPro" id="IPR002376">
    <property type="entry name" value="Formyl_transf_N"/>
</dbReference>
<evidence type="ECO:0000256" key="4">
    <source>
        <dbReference type="ARBA" id="ARBA00022755"/>
    </source>
</evidence>
<evidence type="ECO:0000256" key="7">
    <source>
        <dbReference type="ARBA" id="ARBA00041682"/>
    </source>
</evidence>
<dbReference type="Pfam" id="PF00551">
    <property type="entry name" value="Formyl_trans_N"/>
    <property type="match status" value="1"/>
</dbReference>
<organism evidence="10 11">
    <name type="scientific">Deinococcus rubellus</name>
    <dbReference type="NCBI Taxonomy" id="1889240"/>
    <lineage>
        <taxon>Bacteria</taxon>
        <taxon>Thermotogati</taxon>
        <taxon>Deinococcota</taxon>
        <taxon>Deinococci</taxon>
        <taxon>Deinococcales</taxon>
        <taxon>Deinococcaceae</taxon>
        <taxon>Deinococcus</taxon>
    </lineage>
</organism>
<dbReference type="PANTHER" id="PTHR43369:SF2">
    <property type="entry name" value="PHOSPHORIBOSYLGLYCINAMIDE FORMYLTRANSFERASE"/>
    <property type="match status" value="1"/>
</dbReference>
<dbReference type="PANTHER" id="PTHR43369">
    <property type="entry name" value="PHOSPHORIBOSYLGLYCINAMIDE FORMYLTRANSFERASE"/>
    <property type="match status" value="1"/>
</dbReference>
<dbReference type="InterPro" id="IPR001555">
    <property type="entry name" value="GART_AS"/>
</dbReference>
<evidence type="ECO:0000259" key="9">
    <source>
        <dbReference type="Pfam" id="PF00551"/>
    </source>
</evidence>
<keyword evidence="3" id="KW-0808">Transferase</keyword>
<feature type="domain" description="Formyl transferase N-terminal" evidence="9">
    <location>
        <begin position="11"/>
        <end position="196"/>
    </location>
</feature>
<dbReference type="InterPro" id="IPR004607">
    <property type="entry name" value="GART"/>
</dbReference>
<evidence type="ECO:0000313" key="10">
    <source>
        <dbReference type="EMBL" id="UWX63138.1"/>
    </source>
</evidence>
<evidence type="ECO:0000256" key="3">
    <source>
        <dbReference type="ARBA" id="ARBA00022679"/>
    </source>
</evidence>
<dbReference type="PROSITE" id="PS00373">
    <property type="entry name" value="GART"/>
    <property type="match status" value="1"/>
</dbReference>
<proteinExistence type="inferred from homology"/>
<dbReference type="InterPro" id="IPR036477">
    <property type="entry name" value="Formyl_transf_N_sf"/>
</dbReference>
<accession>A0ABY5YDP1</accession>
<reference evidence="10" key="1">
    <citation type="submission" date="2022-09" db="EMBL/GenBank/DDBJ databases">
        <title>genome sequence of Deinococcus rubellus.</title>
        <authorList>
            <person name="Srinivasan S."/>
        </authorList>
    </citation>
    <scope>NUCLEOTIDE SEQUENCE</scope>
    <source>
        <strain evidence="10">Ant6</strain>
    </source>
</reference>
<dbReference type="RefSeq" id="WP_260559431.1">
    <property type="nucleotide sequence ID" value="NZ_BAABEC010000179.1"/>
</dbReference>
<keyword evidence="11" id="KW-1185">Reference proteome</keyword>
<keyword evidence="4" id="KW-0658">Purine biosynthesis</keyword>
<evidence type="ECO:0000313" key="11">
    <source>
        <dbReference type="Proteomes" id="UP001060261"/>
    </source>
</evidence>
<comment type="pathway">
    <text evidence="1">Purine metabolism; IMP biosynthesis via de novo pathway; N(2)-formyl-N(1)-(5-phospho-D-ribosyl)glycinamide from N(1)-(5-phospho-D-ribosyl)glycinamide (10-formyl THF route): step 1/1.</text>
</comment>
<evidence type="ECO:0000256" key="1">
    <source>
        <dbReference type="ARBA" id="ARBA00005054"/>
    </source>
</evidence>
<name>A0ABY5YDP1_9DEIO</name>
<dbReference type="Proteomes" id="UP001060261">
    <property type="component" value="Chromosome"/>
</dbReference>
<dbReference type="EMBL" id="CP104213">
    <property type="protein sequence ID" value="UWX63138.1"/>
    <property type="molecule type" value="Genomic_DNA"/>
</dbReference>
<dbReference type="CDD" id="cd08645">
    <property type="entry name" value="FMT_core_GART"/>
    <property type="match status" value="1"/>
</dbReference>